<evidence type="ECO:0000313" key="4">
    <source>
        <dbReference type="Proteomes" id="UP000689195"/>
    </source>
</evidence>
<organism evidence="3 4">
    <name type="scientific">Paramecium pentaurelia</name>
    <dbReference type="NCBI Taxonomy" id="43138"/>
    <lineage>
        <taxon>Eukaryota</taxon>
        <taxon>Sar</taxon>
        <taxon>Alveolata</taxon>
        <taxon>Ciliophora</taxon>
        <taxon>Intramacronucleata</taxon>
        <taxon>Oligohymenophorea</taxon>
        <taxon>Peniculida</taxon>
        <taxon>Parameciidae</taxon>
        <taxon>Paramecium</taxon>
    </lineage>
</organism>
<protein>
    <submittedName>
        <fullName evidence="3">Uncharacterized protein</fullName>
    </submittedName>
</protein>
<evidence type="ECO:0000256" key="1">
    <source>
        <dbReference type="SAM" id="MobiDB-lite"/>
    </source>
</evidence>
<keyword evidence="2" id="KW-0472">Membrane</keyword>
<evidence type="ECO:0000313" key="3">
    <source>
        <dbReference type="EMBL" id="CAD8178254.1"/>
    </source>
</evidence>
<feature type="transmembrane region" description="Helical" evidence="2">
    <location>
        <begin position="109"/>
        <end position="127"/>
    </location>
</feature>
<sequence>MYSTVGMNTVASQLSKKEPNDKEIPDNKNINAQENPIEMNSIKDSTNKQITQINTNPSLFKIEIFIELCTMTLFIYTYYEFFTQYEQLPSTIDIDFGSRSSFEQVNKQYLIIILIGATFLLILISSLQMFTHKFKYRVAITPQNSEFIFRYTRLFLSSEKLITMGLFMYDTISIFKIIQKQWQPLSLYLSAIFILPYITFWMIYNKMMNQIADNQDE</sequence>
<proteinExistence type="predicted"/>
<feature type="compositionally biased region" description="Basic and acidic residues" evidence="1">
    <location>
        <begin position="15"/>
        <end position="26"/>
    </location>
</feature>
<dbReference type="AlphaFoldDB" id="A0A8S1VLI2"/>
<keyword evidence="2" id="KW-0812">Transmembrane</keyword>
<feature type="region of interest" description="Disordered" evidence="1">
    <location>
        <begin position="14"/>
        <end position="36"/>
    </location>
</feature>
<dbReference type="OrthoDB" id="317037at2759"/>
<name>A0A8S1VLI2_9CILI</name>
<dbReference type="EMBL" id="CAJJDO010000069">
    <property type="protein sequence ID" value="CAD8178254.1"/>
    <property type="molecule type" value="Genomic_DNA"/>
</dbReference>
<dbReference type="Proteomes" id="UP000689195">
    <property type="component" value="Unassembled WGS sequence"/>
</dbReference>
<gene>
    <name evidence="3" type="ORF">PPENT_87.1.T0690067</name>
</gene>
<accession>A0A8S1VLI2</accession>
<comment type="caution">
    <text evidence="3">The sequence shown here is derived from an EMBL/GenBank/DDBJ whole genome shotgun (WGS) entry which is preliminary data.</text>
</comment>
<keyword evidence="2" id="KW-1133">Transmembrane helix</keyword>
<feature type="transmembrane region" description="Helical" evidence="2">
    <location>
        <begin position="185"/>
        <end position="204"/>
    </location>
</feature>
<evidence type="ECO:0000256" key="2">
    <source>
        <dbReference type="SAM" id="Phobius"/>
    </source>
</evidence>
<reference evidence="3" key="1">
    <citation type="submission" date="2021-01" db="EMBL/GenBank/DDBJ databases">
        <authorList>
            <consortium name="Genoscope - CEA"/>
            <person name="William W."/>
        </authorList>
    </citation>
    <scope>NUCLEOTIDE SEQUENCE</scope>
</reference>
<feature type="transmembrane region" description="Helical" evidence="2">
    <location>
        <begin position="161"/>
        <end position="179"/>
    </location>
</feature>
<keyword evidence="4" id="KW-1185">Reference proteome</keyword>